<dbReference type="RefSeq" id="WP_092940227.1">
    <property type="nucleotide sequence ID" value="NZ_FONX01000010.1"/>
</dbReference>
<keyword evidence="3" id="KW-1185">Reference proteome</keyword>
<reference evidence="3" key="1">
    <citation type="submission" date="2016-10" db="EMBL/GenBank/DDBJ databases">
        <authorList>
            <person name="Varghese N."/>
            <person name="Submissions S."/>
        </authorList>
    </citation>
    <scope>NUCLEOTIDE SEQUENCE [LARGE SCALE GENOMIC DNA]</scope>
    <source>
        <strain evidence="3">DSM 27981</strain>
    </source>
</reference>
<organism evidence="2 3">
    <name type="scientific">Paracidovorax wautersii</name>
    <dbReference type="NCBI Taxonomy" id="1177982"/>
    <lineage>
        <taxon>Bacteria</taxon>
        <taxon>Pseudomonadati</taxon>
        <taxon>Pseudomonadota</taxon>
        <taxon>Betaproteobacteria</taxon>
        <taxon>Burkholderiales</taxon>
        <taxon>Comamonadaceae</taxon>
        <taxon>Paracidovorax</taxon>
    </lineage>
</organism>
<dbReference type="AlphaFoldDB" id="A0A1I2FCC3"/>
<sequence length="115" mass="12246">MRTPVSIDNDEPGIDPSADPNAELPEGEDINDRLSAEDDVADSIEDVSAHAFDDMPQDGPLNFDDGTDMGHPRGNTARQGGTWKDDGADEGDLKPPAELMSDTNGPSDPDLKRQG</sequence>
<feature type="compositionally biased region" description="Basic and acidic residues" evidence="1">
    <location>
        <begin position="83"/>
        <end position="95"/>
    </location>
</feature>
<feature type="region of interest" description="Disordered" evidence="1">
    <location>
        <begin position="1"/>
        <end position="115"/>
    </location>
</feature>
<evidence type="ECO:0000313" key="2">
    <source>
        <dbReference type="EMBL" id="SFF02549.1"/>
    </source>
</evidence>
<proteinExistence type="predicted"/>
<dbReference type="OrthoDB" id="8811670at2"/>
<evidence type="ECO:0000256" key="1">
    <source>
        <dbReference type="SAM" id="MobiDB-lite"/>
    </source>
</evidence>
<dbReference type="EMBL" id="FONX01000010">
    <property type="protein sequence ID" value="SFF02549.1"/>
    <property type="molecule type" value="Genomic_DNA"/>
</dbReference>
<name>A0A1I2FCC3_9BURK</name>
<protein>
    <submittedName>
        <fullName evidence="2">Uncharacterized protein</fullName>
    </submittedName>
</protein>
<accession>A0A1I2FCC3</accession>
<gene>
    <name evidence="2" type="ORF">SAMN04489711_11048</name>
</gene>
<evidence type="ECO:0000313" key="3">
    <source>
        <dbReference type="Proteomes" id="UP000199119"/>
    </source>
</evidence>
<dbReference type="Proteomes" id="UP000199119">
    <property type="component" value="Unassembled WGS sequence"/>
</dbReference>